<dbReference type="Proteomes" id="UP001501591">
    <property type="component" value="Unassembled WGS sequence"/>
</dbReference>
<sequence>MTRHSAHAVSASVISGGAAMSIFPTEGRVRLSEATYPYGTATVTVPRPASEADLERLNPRSGGVRLVLDVRESVGDPVRVSEITADHGGSMAALTAAFAGRVADVTAAYFTPWNTETVHGSAARLNLALVARQVDHLAATVQLTAYTDEATAVMYRLLSTTPETSGSLSVRDTVNFALRKIGAALLPGPVDAPIAEPAAIIWQPGVSAWDYMRGVAEAAGLVVRCDPRRRWTLTRRDETRPETVVLDRATRVVEHVDVDTVQTADAVVVRYDWTDPDTGDRRTRFDIASSGETARVVKRIDRSTPYPGPGAARYWLQRLIGRGRSFDVDQVTDYAMRPGAAFTAAFPATPTQLGRIEAVEWDLAAATMTITTTGVADAADGAIDLYPPGVMINDLVGMIADQHPTLEEQ</sequence>
<organism evidence="1 2">
    <name type="scientific">Microbacterium soli</name>
    <dbReference type="NCBI Taxonomy" id="446075"/>
    <lineage>
        <taxon>Bacteria</taxon>
        <taxon>Bacillati</taxon>
        <taxon>Actinomycetota</taxon>
        <taxon>Actinomycetes</taxon>
        <taxon>Micrococcales</taxon>
        <taxon>Microbacteriaceae</taxon>
        <taxon>Microbacterium</taxon>
    </lineage>
</organism>
<accession>A0ABP7NLH6</accession>
<comment type="caution">
    <text evidence="1">The sequence shown here is derived from an EMBL/GenBank/DDBJ whole genome shotgun (WGS) entry which is preliminary data.</text>
</comment>
<dbReference type="EMBL" id="BAABCP010000002">
    <property type="protein sequence ID" value="GAA3948946.1"/>
    <property type="molecule type" value="Genomic_DNA"/>
</dbReference>
<evidence type="ECO:0000313" key="1">
    <source>
        <dbReference type="EMBL" id="GAA3948946.1"/>
    </source>
</evidence>
<gene>
    <name evidence="1" type="ORF">GCM10022383_28400</name>
</gene>
<protein>
    <submittedName>
        <fullName evidence="1">Uncharacterized protein</fullName>
    </submittedName>
</protein>
<proteinExistence type="predicted"/>
<name>A0ABP7NLH6_9MICO</name>
<keyword evidence="2" id="KW-1185">Reference proteome</keyword>
<evidence type="ECO:0000313" key="2">
    <source>
        <dbReference type="Proteomes" id="UP001501591"/>
    </source>
</evidence>
<reference evidence="2" key="1">
    <citation type="journal article" date="2019" name="Int. J. Syst. Evol. Microbiol.">
        <title>The Global Catalogue of Microorganisms (GCM) 10K type strain sequencing project: providing services to taxonomists for standard genome sequencing and annotation.</title>
        <authorList>
            <consortium name="The Broad Institute Genomics Platform"/>
            <consortium name="The Broad Institute Genome Sequencing Center for Infectious Disease"/>
            <person name="Wu L."/>
            <person name="Ma J."/>
        </authorList>
    </citation>
    <scope>NUCLEOTIDE SEQUENCE [LARGE SCALE GENOMIC DNA]</scope>
    <source>
        <strain evidence="2">JCM 17024</strain>
    </source>
</reference>